<gene>
    <name evidence="9" type="ORF">A2930_03585</name>
</gene>
<evidence type="ECO:0000256" key="6">
    <source>
        <dbReference type="ARBA" id="ARBA00022989"/>
    </source>
</evidence>
<protein>
    <recommendedName>
        <fullName evidence="11">Magnesium transport protein CorA</fullName>
    </recommendedName>
</protein>
<name>A0A1F5X097_9BACT</name>
<comment type="caution">
    <text evidence="9">The sequence shown here is derived from an EMBL/GenBank/DDBJ whole genome shotgun (WGS) entry which is preliminary data.</text>
</comment>
<keyword evidence="3" id="KW-0813">Transport</keyword>
<keyword evidence="6 8" id="KW-1133">Transmembrane helix</keyword>
<dbReference type="InterPro" id="IPR002523">
    <property type="entry name" value="MgTranspt_CorA/ZnTranspt_ZntB"/>
</dbReference>
<evidence type="ECO:0008006" key="11">
    <source>
        <dbReference type="Google" id="ProtNLM"/>
    </source>
</evidence>
<dbReference type="InterPro" id="IPR045863">
    <property type="entry name" value="CorA_TM1_TM2"/>
</dbReference>
<dbReference type="PANTHER" id="PTHR46494">
    <property type="entry name" value="CORA FAMILY METAL ION TRANSPORTER (EUROFUNG)"/>
    <property type="match status" value="1"/>
</dbReference>
<evidence type="ECO:0000256" key="8">
    <source>
        <dbReference type="SAM" id="Phobius"/>
    </source>
</evidence>
<feature type="transmembrane region" description="Helical" evidence="8">
    <location>
        <begin position="295"/>
        <end position="313"/>
    </location>
</feature>
<dbReference type="GO" id="GO:0015095">
    <property type="term" value="F:magnesium ion transmembrane transporter activity"/>
    <property type="evidence" value="ECO:0007669"/>
    <property type="project" value="TreeGrafter"/>
</dbReference>
<dbReference type="AlphaFoldDB" id="A0A1F5X097"/>
<dbReference type="GO" id="GO:0000287">
    <property type="term" value="F:magnesium ion binding"/>
    <property type="evidence" value="ECO:0007669"/>
    <property type="project" value="TreeGrafter"/>
</dbReference>
<evidence type="ECO:0000256" key="4">
    <source>
        <dbReference type="ARBA" id="ARBA00022475"/>
    </source>
</evidence>
<dbReference type="SUPFAM" id="SSF144083">
    <property type="entry name" value="Magnesium transport protein CorA, transmembrane region"/>
    <property type="match status" value="1"/>
</dbReference>
<keyword evidence="7 8" id="KW-0472">Membrane</keyword>
<dbReference type="GO" id="GO:0015087">
    <property type="term" value="F:cobalt ion transmembrane transporter activity"/>
    <property type="evidence" value="ECO:0007669"/>
    <property type="project" value="TreeGrafter"/>
</dbReference>
<dbReference type="PANTHER" id="PTHR46494:SF1">
    <property type="entry name" value="CORA FAMILY METAL ION TRANSPORTER (EUROFUNG)"/>
    <property type="match status" value="1"/>
</dbReference>
<reference evidence="9 10" key="1">
    <citation type="journal article" date="2016" name="Nat. Commun.">
        <title>Thousands of microbial genomes shed light on interconnected biogeochemical processes in an aquifer system.</title>
        <authorList>
            <person name="Anantharaman K."/>
            <person name="Brown C.T."/>
            <person name="Hug L.A."/>
            <person name="Sharon I."/>
            <person name="Castelle C.J."/>
            <person name="Probst A.J."/>
            <person name="Thomas B.C."/>
            <person name="Singh A."/>
            <person name="Wilkins M.J."/>
            <person name="Karaoz U."/>
            <person name="Brodie E.L."/>
            <person name="Williams K.H."/>
            <person name="Hubbard S.S."/>
            <person name="Banfield J.F."/>
        </authorList>
    </citation>
    <scope>NUCLEOTIDE SEQUENCE [LARGE SCALE GENOMIC DNA]</scope>
</reference>
<dbReference type="SUPFAM" id="SSF143865">
    <property type="entry name" value="CorA soluble domain-like"/>
    <property type="match status" value="1"/>
</dbReference>
<evidence type="ECO:0000256" key="5">
    <source>
        <dbReference type="ARBA" id="ARBA00022692"/>
    </source>
</evidence>
<feature type="transmembrane region" description="Helical" evidence="8">
    <location>
        <begin position="262"/>
        <end position="283"/>
    </location>
</feature>
<dbReference type="InterPro" id="IPR045861">
    <property type="entry name" value="CorA_cytoplasmic_dom"/>
</dbReference>
<evidence type="ECO:0000256" key="3">
    <source>
        <dbReference type="ARBA" id="ARBA00022448"/>
    </source>
</evidence>
<dbReference type="EMBL" id="MFID01000013">
    <property type="protein sequence ID" value="OGF81317.1"/>
    <property type="molecule type" value="Genomic_DNA"/>
</dbReference>
<dbReference type="Proteomes" id="UP000178114">
    <property type="component" value="Unassembled WGS sequence"/>
</dbReference>
<dbReference type="GO" id="GO:0050897">
    <property type="term" value="F:cobalt ion binding"/>
    <property type="evidence" value="ECO:0007669"/>
    <property type="project" value="TreeGrafter"/>
</dbReference>
<keyword evidence="5 8" id="KW-0812">Transmembrane</keyword>
<evidence type="ECO:0000256" key="1">
    <source>
        <dbReference type="ARBA" id="ARBA00004651"/>
    </source>
</evidence>
<dbReference type="GO" id="GO:0005886">
    <property type="term" value="C:plasma membrane"/>
    <property type="evidence" value="ECO:0007669"/>
    <property type="project" value="UniProtKB-SubCell"/>
</dbReference>
<dbReference type="CDD" id="cd12822">
    <property type="entry name" value="TmCorA-like"/>
    <property type="match status" value="1"/>
</dbReference>
<sequence length="319" mass="37739">MQPIIPKFFLYYNRYMIKEVKWRGKRWIYGDRPTSEEINNLAENYNIHPVVVEELSHATLRPKVDRFQNFLYLILHFPVFNPETKTSLGAEIDFIIGKDFLITISYEENEALSGFFSDLQKNQEETERIFSSGIEMVFYQLLSRLYDFAMRELDHIKLKIDAIDARLAAREDEATIQEIFFLRRDILNFRRAIKPHETTVNSLEIHGTNFFGKEIQPYFKDIIGEYSKVWNMLENHKETIETLYDTNISFLSMRSNEIMKRLTLMAFVTFPLTLIAAIFSMNITPDSFLGPPYDFLIILGVIVISILSMLTFFKHRKWF</sequence>
<keyword evidence="4" id="KW-1003">Cell membrane</keyword>
<comment type="subcellular location">
    <subcellularLocation>
        <location evidence="1">Cell membrane</location>
        <topology evidence="1">Multi-pass membrane protein</topology>
    </subcellularLocation>
</comment>
<dbReference type="Pfam" id="PF01544">
    <property type="entry name" value="CorA"/>
    <property type="match status" value="1"/>
</dbReference>
<evidence type="ECO:0000256" key="7">
    <source>
        <dbReference type="ARBA" id="ARBA00023136"/>
    </source>
</evidence>
<proteinExistence type="inferred from homology"/>
<dbReference type="Gene3D" id="1.20.58.340">
    <property type="entry name" value="Magnesium transport protein CorA, transmembrane region"/>
    <property type="match status" value="2"/>
</dbReference>
<organism evidence="9 10">
    <name type="scientific">Candidatus Giovannonibacteria bacterium RIFCSPLOWO2_01_FULL_45_34</name>
    <dbReference type="NCBI Taxonomy" id="1798351"/>
    <lineage>
        <taxon>Bacteria</taxon>
        <taxon>Candidatus Giovannoniibacteriota</taxon>
    </lineage>
</organism>
<evidence type="ECO:0000313" key="10">
    <source>
        <dbReference type="Proteomes" id="UP000178114"/>
    </source>
</evidence>
<dbReference type="Gene3D" id="3.30.460.20">
    <property type="entry name" value="CorA soluble domain-like"/>
    <property type="match status" value="1"/>
</dbReference>
<evidence type="ECO:0000256" key="2">
    <source>
        <dbReference type="ARBA" id="ARBA00009765"/>
    </source>
</evidence>
<evidence type="ECO:0000313" key="9">
    <source>
        <dbReference type="EMBL" id="OGF81317.1"/>
    </source>
</evidence>
<comment type="similarity">
    <text evidence="2">Belongs to the CorA metal ion transporter (MIT) (TC 1.A.35) family.</text>
</comment>
<dbReference type="STRING" id="1798351.A2930_03585"/>
<accession>A0A1F5X097</accession>